<protein>
    <submittedName>
        <fullName evidence="3">Vps62-related protein</fullName>
    </submittedName>
</protein>
<dbReference type="EMBL" id="JAVJAN010000008">
    <property type="protein sequence ID" value="MDR5586606.1"/>
    <property type="molecule type" value="Genomic_DNA"/>
</dbReference>
<dbReference type="InterPro" id="IPR047589">
    <property type="entry name" value="DUF11_rpt"/>
</dbReference>
<name>A0ABU1EDZ8_9CLOT</name>
<keyword evidence="1" id="KW-0732">Signal</keyword>
<feature type="signal peptide" evidence="1">
    <location>
        <begin position="1"/>
        <end position="23"/>
    </location>
</feature>
<feature type="chain" id="PRO_5046353030" evidence="1">
    <location>
        <begin position="24"/>
        <end position="447"/>
    </location>
</feature>
<sequence length="447" mass="48475">MKNCYKRILIMFVMTLTIMGVGAFQNKTIANAETLPKLELKEATKFSLAWNDRGSGAKYDGAFYRLTTDTGYVPVGYYGQENYNDPNSDVLKVLTVKFTDGITAYPIDYKLIWNDKGSGANMNGYFWEPIAPEGYVAMGMIVTNGSKPLEKDVVCIKEEYTEKGCAGKFIWDDTNTGSATNFGSWSIDPIKNTNGEFTGVSANTFVGITSLDKNSTTDNPVLNVFKKDLIVNTNESISLDHSIMNLTVNDSKQLTATTTPSAVDIDWSSSDETVATVDSNGNVKAIKEGQATITSQIKGTDIKANCMVTVTKEDKEPEPIDPEQEYIINTAYAKGDNTNNASGQVSIIFRGVTEAQLKVVKTADVDSVYVGDNFTYTIEVTNTSDKTAKSVVINDSAPNHIQFIPNGVTTTQGLIDSSSTSKSIIVNVGDIPPSGTVIIKIPVLVVE</sequence>
<dbReference type="Gene3D" id="2.60.40.1170">
    <property type="entry name" value="Mu homology domain, subdomain B"/>
    <property type="match status" value="1"/>
</dbReference>
<organism evidence="3 4">
    <name type="scientific">Clostridium aquiflavi</name>
    <dbReference type="NCBI Taxonomy" id="3073603"/>
    <lineage>
        <taxon>Bacteria</taxon>
        <taxon>Bacillati</taxon>
        <taxon>Bacillota</taxon>
        <taxon>Clostridia</taxon>
        <taxon>Eubacteriales</taxon>
        <taxon>Clostridiaceae</taxon>
        <taxon>Clostridium</taxon>
    </lineage>
</organism>
<evidence type="ECO:0000256" key="1">
    <source>
        <dbReference type="SAM" id="SignalP"/>
    </source>
</evidence>
<dbReference type="InterPro" id="IPR003343">
    <property type="entry name" value="Big_2"/>
</dbReference>
<dbReference type="NCBIfam" id="TIGR01451">
    <property type="entry name" value="B_ant_repeat"/>
    <property type="match status" value="1"/>
</dbReference>
<dbReference type="Pfam" id="PF02368">
    <property type="entry name" value="Big_2"/>
    <property type="match status" value="1"/>
</dbReference>
<dbReference type="Pfam" id="PF01345">
    <property type="entry name" value="DUF11"/>
    <property type="match status" value="1"/>
</dbReference>
<gene>
    <name evidence="3" type="ORF">RGC78_03925</name>
</gene>
<dbReference type="Proteomes" id="UP001256646">
    <property type="component" value="Unassembled WGS sequence"/>
</dbReference>
<keyword evidence="4" id="KW-1185">Reference proteome</keyword>
<dbReference type="PANTHER" id="PTHR48219:SF2">
    <property type="entry name" value="VACUOLAR PROTEIN SORTING-ASSOCIATED PROTEIN 62"/>
    <property type="match status" value="1"/>
</dbReference>
<reference evidence="3 4" key="1">
    <citation type="submission" date="2023-09" db="EMBL/GenBank/DDBJ databases">
        <authorList>
            <person name="Zhai L."/>
        </authorList>
    </citation>
    <scope>NUCLEOTIDE SEQUENCE [LARGE SCALE GENOMIC DNA]</scope>
    <source>
        <strain evidence="3 4">5 N-1</strain>
    </source>
</reference>
<evidence type="ECO:0000259" key="2">
    <source>
        <dbReference type="SMART" id="SM00635"/>
    </source>
</evidence>
<dbReference type="InterPro" id="IPR008964">
    <property type="entry name" value="Invasin/intimin_cell_adhesion"/>
</dbReference>
<dbReference type="InterPro" id="IPR009291">
    <property type="entry name" value="Vps62"/>
</dbReference>
<proteinExistence type="predicted"/>
<evidence type="ECO:0000313" key="4">
    <source>
        <dbReference type="Proteomes" id="UP001256646"/>
    </source>
</evidence>
<feature type="domain" description="BIG2" evidence="2">
    <location>
        <begin position="233"/>
        <end position="307"/>
    </location>
</feature>
<dbReference type="SUPFAM" id="SSF49373">
    <property type="entry name" value="Invasin/intimin cell-adhesion fragments"/>
    <property type="match status" value="1"/>
</dbReference>
<dbReference type="SMART" id="SM00635">
    <property type="entry name" value="BID_2"/>
    <property type="match status" value="1"/>
</dbReference>
<dbReference type="InterPro" id="IPR001434">
    <property type="entry name" value="OmcB-like_DUF11"/>
</dbReference>
<dbReference type="Pfam" id="PF06101">
    <property type="entry name" value="Vps62"/>
    <property type="match status" value="1"/>
</dbReference>
<dbReference type="RefSeq" id="WP_309556081.1">
    <property type="nucleotide sequence ID" value="NZ_JAVJAN010000008.1"/>
</dbReference>
<evidence type="ECO:0000313" key="3">
    <source>
        <dbReference type="EMBL" id="MDR5586606.1"/>
    </source>
</evidence>
<accession>A0ABU1EDZ8</accession>
<dbReference type="Gene3D" id="2.60.40.1080">
    <property type="match status" value="1"/>
</dbReference>
<dbReference type="PANTHER" id="PTHR48219">
    <property type="entry name" value="VACUOLAR PROTEIN SORTING-ASSOCIATED PROTEIN 62-RELATED"/>
    <property type="match status" value="1"/>
</dbReference>
<comment type="caution">
    <text evidence="3">The sequence shown here is derived from an EMBL/GenBank/DDBJ whole genome shotgun (WGS) entry which is preliminary data.</text>
</comment>